<keyword evidence="5" id="KW-1015">Disulfide bond</keyword>
<feature type="chain" id="PRO_5035931799" description="Insulin-like domain-containing protein" evidence="8">
    <location>
        <begin position="31"/>
        <end position="146"/>
    </location>
</feature>
<dbReference type="GO" id="GO:0005576">
    <property type="term" value="C:extracellular region"/>
    <property type="evidence" value="ECO:0007669"/>
    <property type="project" value="UniProtKB-SubCell"/>
</dbReference>
<dbReference type="OrthoDB" id="6139049at2759"/>
<dbReference type="InterPro" id="IPR016179">
    <property type="entry name" value="Insulin-like"/>
</dbReference>
<evidence type="ECO:0000256" key="4">
    <source>
        <dbReference type="ARBA" id="ARBA00022729"/>
    </source>
</evidence>
<evidence type="ECO:0000256" key="1">
    <source>
        <dbReference type="ARBA" id="ARBA00004398"/>
    </source>
</evidence>
<comment type="subcellular location">
    <subcellularLocation>
        <location evidence="1">Cytoplasmic vesicle</location>
        <location evidence="1">Secretory vesicle</location>
    </subcellularLocation>
    <subcellularLocation>
        <location evidence="7">Secreted</location>
    </subcellularLocation>
</comment>
<keyword evidence="4 8" id="KW-0732">Signal</keyword>
<keyword evidence="3" id="KW-0165">Cleavage on pair of basic residues</keyword>
<keyword evidence="11" id="KW-1185">Reference proteome</keyword>
<evidence type="ECO:0000256" key="6">
    <source>
        <dbReference type="ARBA" id="ARBA00023329"/>
    </source>
</evidence>
<dbReference type="EMBL" id="CAJHNH020008460">
    <property type="protein sequence ID" value="CAG5135825.1"/>
    <property type="molecule type" value="Genomic_DNA"/>
</dbReference>
<dbReference type="AlphaFoldDB" id="A0A8S4A6W3"/>
<keyword evidence="7" id="KW-0964">Secreted</keyword>
<dbReference type="PROSITE" id="PS00262">
    <property type="entry name" value="INSULIN"/>
    <property type="match status" value="1"/>
</dbReference>
<sequence length="146" mass="16471">MTKFLNFALSRAGVYILILTLVQLVGVTHADLERVCDYRSRAHHEGFCGANLDNMLHLVCSGLNVNVPSKFIAKRQTDNFQNINLRSIMLNKKDALSYLAKRENPGNIVCECCYNPCTIYELSQYCDLPSHVTNRFRISQATALAN</sequence>
<name>A0A8S4A6W3_9EUPU</name>
<evidence type="ECO:0000256" key="7">
    <source>
        <dbReference type="RuleBase" id="RU000406"/>
    </source>
</evidence>
<dbReference type="GO" id="GO:0030133">
    <property type="term" value="C:transport vesicle"/>
    <property type="evidence" value="ECO:0007669"/>
    <property type="project" value="UniProtKB-SubCell"/>
</dbReference>
<organism evidence="10 11">
    <name type="scientific">Candidula unifasciata</name>
    <dbReference type="NCBI Taxonomy" id="100452"/>
    <lineage>
        <taxon>Eukaryota</taxon>
        <taxon>Metazoa</taxon>
        <taxon>Spiralia</taxon>
        <taxon>Lophotrochozoa</taxon>
        <taxon>Mollusca</taxon>
        <taxon>Gastropoda</taxon>
        <taxon>Heterobranchia</taxon>
        <taxon>Euthyneura</taxon>
        <taxon>Panpulmonata</taxon>
        <taxon>Eupulmonata</taxon>
        <taxon>Stylommatophora</taxon>
        <taxon>Helicina</taxon>
        <taxon>Helicoidea</taxon>
        <taxon>Geomitridae</taxon>
        <taxon>Candidula</taxon>
    </lineage>
</organism>
<dbReference type="PANTHER" id="PTHR13647">
    <property type="entry name" value="INSULIN-LIKE PEPTIDE 2-RELATED"/>
    <property type="match status" value="1"/>
</dbReference>
<dbReference type="InterPro" id="IPR036438">
    <property type="entry name" value="Insulin-like_sf"/>
</dbReference>
<dbReference type="PANTHER" id="PTHR13647:SF4">
    <property type="entry name" value="INSULIN-LIKE PEPTIDE 1-RELATED"/>
    <property type="match status" value="1"/>
</dbReference>
<dbReference type="PRINTS" id="PR00276">
    <property type="entry name" value="INSULINFAMLY"/>
</dbReference>
<dbReference type="Proteomes" id="UP000678393">
    <property type="component" value="Unassembled WGS sequence"/>
</dbReference>
<dbReference type="PIRSF" id="PIRSF018431">
    <property type="entry name" value="Molluscan_insulin_rel_peptide"/>
    <property type="match status" value="1"/>
</dbReference>
<evidence type="ECO:0000256" key="8">
    <source>
        <dbReference type="SAM" id="SignalP"/>
    </source>
</evidence>
<evidence type="ECO:0000313" key="11">
    <source>
        <dbReference type="Proteomes" id="UP000678393"/>
    </source>
</evidence>
<reference evidence="10" key="1">
    <citation type="submission" date="2021-04" db="EMBL/GenBank/DDBJ databases">
        <authorList>
            <consortium name="Molecular Ecology Group"/>
        </authorList>
    </citation>
    <scope>NUCLEOTIDE SEQUENCE</scope>
</reference>
<protein>
    <recommendedName>
        <fullName evidence="9">Insulin-like domain-containing protein</fullName>
    </recommendedName>
</protein>
<feature type="domain" description="Insulin-like" evidence="9">
    <location>
        <begin position="45"/>
        <end position="126"/>
    </location>
</feature>
<accession>A0A8S4A6W3</accession>
<evidence type="ECO:0000259" key="9">
    <source>
        <dbReference type="SMART" id="SM00078"/>
    </source>
</evidence>
<dbReference type="InterPro" id="IPR022352">
    <property type="entry name" value="Ins/IGF/rlx"/>
</dbReference>
<dbReference type="Pfam" id="PF00049">
    <property type="entry name" value="Insulin"/>
    <property type="match status" value="1"/>
</dbReference>
<dbReference type="InterPro" id="IPR022353">
    <property type="entry name" value="Insulin_CS"/>
</dbReference>
<dbReference type="CDD" id="cd04366">
    <property type="entry name" value="IlGF_insulin_bombyxin_like"/>
    <property type="match status" value="1"/>
</dbReference>
<comment type="caution">
    <text evidence="10">The sequence shown here is derived from an EMBL/GenBank/DDBJ whole genome shotgun (WGS) entry which is preliminary data.</text>
</comment>
<evidence type="ECO:0000256" key="3">
    <source>
        <dbReference type="ARBA" id="ARBA00022685"/>
    </source>
</evidence>
<comment type="similarity">
    <text evidence="2 7">Belongs to the insulin family.</text>
</comment>
<proteinExistence type="inferred from homology"/>
<evidence type="ECO:0000313" key="10">
    <source>
        <dbReference type="EMBL" id="CAG5135825.1"/>
    </source>
</evidence>
<feature type="signal peptide" evidence="8">
    <location>
        <begin position="1"/>
        <end position="30"/>
    </location>
</feature>
<dbReference type="GO" id="GO:0005179">
    <property type="term" value="F:hormone activity"/>
    <property type="evidence" value="ECO:0007669"/>
    <property type="project" value="InterPro"/>
</dbReference>
<dbReference type="Gene3D" id="1.10.100.10">
    <property type="entry name" value="Insulin-like"/>
    <property type="match status" value="1"/>
</dbReference>
<gene>
    <name evidence="10" type="ORF">CUNI_LOCUS21383</name>
</gene>
<dbReference type="SMART" id="SM00078">
    <property type="entry name" value="IlGF"/>
    <property type="match status" value="1"/>
</dbReference>
<evidence type="ECO:0000256" key="2">
    <source>
        <dbReference type="ARBA" id="ARBA00009034"/>
    </source>
</evidence>
<keyword evidence="6" id="KW-0968">Cytoplasmic vesicle</keyword>
<evidence type="ECO:0000256" key="5">
    <source>
        <dbReference type="ARBA" id="ARBA00023157"/>
    </source>
</evidence>
<dbReference type="SUPFAM" id="SSF56994">
    <property type="entry name" value="Insulin-like"/>
    <property type="match status" value="1"/>
</dbReference>